<dbReference type="EMBL" id="BEZZ01037186">
    <property type="protein sequence ID" value="GCC40354.1"/>
    <property type="molecule type" value="Genomic_DNA"/>
</dbReference>
<comment type="caution">
    <text evidence="2">The sequence shown here is derived from an EMBL/GenBank/DDBJ whole genome shotgun (WGS) entry which is preliminary data.</text>
</comment>
<dbReference type="InterPro" id="IPR036465">
    <property type="entry name" value="vWFA_dom_sf"/>
</dbReference>
<dbReference type="Gene3D" id="3.40.50.410">
    <property type="entry name" value="von Willebrand factor, type A domain"/>
    <property type="match status" value="1"/>
</dbReference>
<accession>A0A401TCL7</accession>
<organism evidence="2 3">
    <name type="scientific">Chiloscyllium punctatum</name>
    <name type="common">Brownbanded bambooshark</name>
    <name type="synonym">Hemiscyllium punctatum</name>
    <dbReference type="NCBI Taxonomy" id="137246"/>
    <lineage>
        <taxon>Eukaryota</taxon>
        <taxon>Metazoa</taxon>
        <taxon>Chordata</taxon>
        <taxon>Craniata</taxon>
        <taxon>Vertebrata</taxon>
        <taxon>Chondrichthyes</taxon>
        <taxon>Elasmobranchii</taxon>
        <taxon>Galeomorphii</taxon>
        <taxon>Galeoidea</taxon>
        <taxon>Orectolobiformes</taxon>
        <taxon>Hemiscylliidae</taxon>
        <taxon>Chiloscyllium</taxon>
    </lineage>
</organism>
<name>A0A401TCL7_CHIPU</name>
<feature type="domain" description="Ku70/Ku80 N-terminal alpha/beta" evidence="1">
    <location>
        <begin position="20"/>
        <end position="77"/>
    </location>
</feature>
<dbReference type="Pfam" id="PF03731">
    <property type="entry name" value="Ku_N"/>
    <property type="match status" value="1"/>
</dbReference>
<dbReference type="AlphaFoldDB" id="A0A401TCL7"/>
<evidence type="ECO:0000259" key="1">
    <source>
        <dbReference type="Pfam" id="PF03731"/>
    </source>
</evidence>
<evidence type="ECO:0000313" key="3">
    <source>
        <dbReference type="Proteomes" id="UP000287033"/>
    </source>
</evidence>
<dbReference type="Proteomes" id="UP000287033">
    <property type="component" value="Unassembled WGS sequence"/>
</dbReference>
<feature type="non-terminal residue" evidence="2">
    <location>
        <position position="80"/>
    </location>
</feature>
<protein>
    <recommendedName>
        <fullName evidence="1">Ku70/Ku80 N-terminal alpha/beta domain-containing protein</fullName>
    </recommendedName>
</protein>
<keyword evidence="3" id="KW-1185">Reference proteome</keyword>
<dbReference type="InterPro" id="IPR005161">
    <property type="entry name" value="Ku_N"/>
</dbReference>
<evidence type="ECO:0000313" key="2">
    <source>
        <dbReference type="EMBL" id="GCC40354.1"/>
    </source>
</evidence>
<reference evidence="2 3" key="1">
    <citation type="journal article" date="2018" name="Nat. Ecol. Evol.">
        <title>Shark genomes provide insights into elasmobranch evolution and the origin of vertebrates.</title>
        <authorList>
            <person name="Hara Y"/>
            <person name="Yamaguchi K"/>
            <person name="Onimaru K"/>
            <person name="Kadota M"/>
            <person name="Koyanagi M"/>
            <person name="Keeley SD"/>
            <person name="Tatsumi K"/>
            <person name="Tanaka K"/>
            <person name="Motone F"/>
            <person name="Kageyama Y"/>
            <person name="Nozu R"/>
            <person name="Adachi N"/>
            <person name="Nishimura O"/>
            <person name="Nakagawa R"/>
            <person name="Tanegashima C"/>
            <person name="Kiyatake I"/>
            <person name="Matsumoto R"/>
            <person name="Murakumo K"/>
            <person name="Nishida K"/>
            <person name="Terakita A"/>
            <person name="Kuratani S"/>
            <person name="Sato K"/>
            <person name="Hyodo S Kuraku.S."/>
        </authorList>
    </citation>
    <scope>NUCLEOTIDE SEQUENCE [LARGE SCALE GENOMIC DNA]</scope>
</reference>
<dbReference type="OrthoDB" id="3249161at2759"/>
<sequence length="80" mass="8756">MLIKCVVGVSGVSVPSLCAGIILDLMHLRKPGGFDTSLFYRDIVSVTEDEDGAAQGRESAKLDDLLRKVWARDYKKKATT</sequence>
<gene>
    <name evidence="2" type="ORF">chiPu_0024330</name>
</gene>
<proteinExistence type="predicted"/>
<dbReference type="STRING" id="137246.A0A401TCL7"/>